<organism evidence="5 6">
    <name type="scientific">Blastomonas fulva</name>
    <dbReference type="NCBI Taxonomy" id="1550728"/>
    <lineage>
        <taxon>Bacteria</taxon>
        <taxon>Pseudomonadati</taxon>
        <taxon>Pseudomonadota</taxon>
        <taxon>Alphaproteobacteria</taxon>
        <taxon>Sphingomonadales</taxon>
        <taxon>Sphingomonadaceae</taxon>
        <taxon>Blastomonas</taxon>
    </lineage>
</organism>
<reference evidence="5 6" key="1">
    <citation type="submission" date="2017-03" db="EMBL/GenBank/DDBJ databases">
        <title>Complete genome sequence of Blastomonas fulva degrading microcsystin LR.</title>
        <authorList>
            <person name="Lee H.-g."/>
            <person name="Jin L."/>
            <person name="oh H.-M."/>
        </authorList>
    </citation>
    <scope>NUCLEOTIDE SEQUENCE [LARGE SCALE GENOMIC DNA]</scope>
    <source>
        <strain evidence="5 6">T2</strain>
    </source>
</reference>
<evidence type="ECO:0000256" key="3">
    <source>
        <dbReference type="ARBA" id="ARBA00022679"/>
    </source>
</evidence>
<dbReference type="InterPro" id="IPR029044">
    <property type="entry name" value="Nucleotide-diphossugar_trans"/>
</dbReference>
<dbReference type="Pfam" id="PF00535">
    <property type="entry name" value="Glycos_transf_2"/>
    <property type="match status" value="1"/>
</dbReference>
<evidence type="ECO:0000256" key="2">
    <source>
        <dbReference type="ARBA" id="ARBA00022676"/>
    </source>
</evidence>
<dbReference type="InterPro" id="IPR001173">
    <property type="entry name" value="Glyco_trans_2-like"/>
</dbReference>
<dbReference type="RefSeq" id="WP_117353078.1">
    <property type="nucleotide sequence ID" value="NZ_CP020083.1"/>
</dbReference>
<protein>
    <recommendedName>
        <fullName evidence="4">Glycosyltransferase 2-like domain-containing protein</fullName>
    </recommendedName>
</protein>
<evidence type="ECO:0000259" key="4">
    <source>
        <dbReference type="Pfam" id="PF00535"/>
    </source>
</evidence>
<sequence>MNKTDTPVISVLMSVYNAERYVAEAIQSILGQTEGRFEFLIVNDGSSDASASILDRYAAQDSRIRVIHQENRGLIASLNLLLEEARAPLVARMDSDDVSRPERFAVQLAEMAARPEIAVLGTNTDELDADGAYFPCSDFHPEQPEDIRERLMVASGICHPSVMMRRDVIRALGGYRAAFRHCEDYDLWLRVSEHHDMMNLRDRLFLYRRSPDQVSEKHILVQAIGAACARYAAQQRRAGRPDPFEGATSLPSLDTIDAVLGTQGVGARMRLEVIDSVKYSRDAMTSGGLELMQAHLREGGTKHGFWRTAGRLVKLGMIPQALTLSYDLVRY</sequence>
<evidence type="ECO:0000256" key="1">
    <source>
        <dbReference type="ARBA" id="ARBA00006739"/>
    </source>
</evidence>
<keyword evidence="2" id="KW-0328">Glycosyltransferase</keyword>
<dbReference type="SUPFAM" id="SSF53448">
    <property type="entry name" value="Nucleotide-diphospho-sugar transferases"/>
    <property type="match status" value="1"/>
</dbReference>
<dbReference type="GeneID" id="303487303"/>
<dbReference type="Proteomes" id="UP000258016">
    <property type="component" value="Chromosome"/>
</dbReference>
<dbReference type="PANTHER" id="PTHR43685">
    <property type="entry name" value="GLYCOSYLTRANSFERASE"/>
    <property type="match status" value="1"/>
</dbReference>
<accession>A0ABM6MAB8</accession>
<dbReference type="PANTHER" id="PTHR43685:SF5">
    <property type="entry name" value="GLYCOSYLTRANSFERASE EPSE-RELATED"/>
    <property type="match status" value="1"/>
</dbReference>
<evidence type="ECO:0000313" key="6">
    <source>
        <dbReference type="Proteomes" id="UP000258016"/>
    </source>
</evidence>
<proteinExistence type="inferred from homology"/>
<dbReference type="EMBL" id="CP020083">
    <property type="protein sequence ID" value="ASR52956.1"/>
    <property type="molecule type" value="Genomic_DNA"/>
</dbReference>
<name>A0ABM6MAB8_9SPHN</name>
<gene>
    <name evidence="5" type="ORF">B5J99_17070</name>
</gene>
<comment type="similarity">
    <text evidence="1">Belongs to the glycosyltransferase 2 family.</text>
</comment>
<keyword evidence="3" id="KW-0808">Transferase</keyword>
<dbReference type="Gene3D" id="3.90.550.10">
    <property type="entry name" value="Spore Coat Polysaccharide Biosynthesis Protein SpsA, Chain A"/>
    <property type="match status" value="1"/>
</dbReference>
<keyword evidence="6" id="KW-1185">Reference proteome</keyword>
<dbReference type="InterPro" id="IPR050834">
    <property type="entry name" value="Glycosyltransf_2"/>
</dbReference>
<evidence type="ECO:0000313" key="5">
    <source>
        <dbReference type="EMBL" id="ASR52956.1"/>
    </source>
</evidence>
<feature type="domain" description="Glycosyltransferase 2-like" evidence="4">
    <location>
        <begin position="10"/>
        <end position="172"/>
    </location>
</feature>